<dbReference type="InterPro" id="IPR036458">
    <property type="entry name" value="Na:dicarbo_symporter_sf"/>
</dbReference>
<keyword evidence="5 7" id="KW-1133">Transmembrane helix</keyword>
<feature type="transmembrane region" description="Helical" evidence="7">
    <location>
        <begin position="244"/>
        <end position="267"/>
    </location>
</feature>
<feature type="transmembrane region" description="Helical" evidence="7">
    <location>
        <begin position="42"/>
        <end position="62"/>
    </location>
</feature>
<evidence type="ECO:0000256" key="6">
    <source>
        <dbReference type="ARBA" id="ARBA00023136"/>
    </source>
</evidence>
<feature type="transmembrane region" description="Helical" evidence="7">
    <location>
        <begin position="176"/>
        <end position="196"/>
    </location>
</feature>
<evidence type="ECO:0000256" key="5">
    <source>
        <dbReference type="ARBA" id="ARBA00022989"/>
    </source>
</evidence>
<feature type="transmembrane region" description="Helical" evidence="7">
    <location>
        <begin position="208"/>
        <end position="235"/>
    </location>
</feature>
<dbReference type="GO" id="GO:0005886">
    <property type="term" value="C:plasma membrane"/>
    <property type="evidence" value="ECO:0007669"/>
    <property type="project" value="UniProtKB-SubCell"/>
</dbReference>
<evidence type="ECO:0000256" key="3">
    <source>
        <dbReference type="ARBA" id="ARBA00022475"/>
    </source>
</evidence>
<dbReference type="Proteomes" id="UP001221217">
    <property type="component" value="Unassembled WGS sequence"/>
</dbReference>
<dbReference type="AlphaFoldDB" id="A0AAJ1IF21"/>
<protein>
    <submittedName>
        <fullName evidence="8">Cation:dicarboxylase symporter family transporter</fullName>
    </submittedName>
</protein>
<evidence type="ECO:0000313" key="9">
    <source>
        <dbReference type="Proteomes" id="UP001221217"/>
    </source>
</evidence>
<comment type="subcellular location">
    <subcellularLocation>
        <location evidence="1">Cell membrane</location>
        <topology evidence="1">Multi-pass membrane protein</topology>
    </subcellularLocation>
</comment>
<feature type="transmembrane region" description="Helical" evidence="7">
    <location>
        <begin position="74"/>
        <end position="96"/>
    </location>
</feature>
<feature type="transmembrane region" description="Helical" evidence="7">
    <location>
        <begin position="316"/>
        <end position="336"/>
    </location>
</feature>
<dbReference type="Gene3D" id="1.10.3860.10">
    <property type="entry name" value="Sodium:dicarboxylate symporter"/>
    <property type="match status" value="1"/>
</dbReference>
<feature type="transmembrane region" description="Helical" evidence="7">
    <location>
        <begin position="287"/>
        <end position="309"/>
    </location>
</feature>
<dbReference type="PRINTS" id="PR00173">
    <property type="entry name" value="EDTRNSPORT"/>
</dbReference>
<keyword evidence="3" id="KW-1003">Cell membrane</keyword>
<keyword evidence="6 7" id="KW-0472">Membrane</keyword>
<dbReference type="GO" id="GO:0015293">
    <property type="term" value="F:symporter activity"/>
    <property type="evidence" value="ECO:0007669"/>
    <property type="project" value="UniProtKB-KW"/>
</dbReference>
<name>A0AAJ1IF21_9SPIO</name>
<evidence type="ECO:0000256" key="7">
    <source>
        <dbReference type="SAM" id="Phobius"/>
    </source>
</evidence>
<dbReference type="PANTHER" id="PTHR42865:SF7">
    <property type="entry name" value="PROTON_GLUTAMATE-ASPARTATE SYMPORTER"/>
    <property type="match status" value="1"/>
</dbReference>
<dbReference type="SUPFAM" id="SSF118215">
    <property type="entry name" value="Proton glutamate symport protein"/>
    <property type="match status" value="1"/>
</dbReference>
<evidence type="ECO:0000256" key="4">
    <source>
        <dbReference type="ARBA" id="ARBA00022692"/>
    </source>
</evidence>
<dbReference type="Pfam" id="PF00375">
    <property type="entry name" value="SDF"/>
    <property type="match status" value="1"/>
</dbReference>
<evidence type="ECO:0000256" key="1">
    <source>
        <dbReference type="ARBA" id="ARBA00004651"/>
    </source>
</evidence>
<comment type="caution">
    <text evidence="8">The sequence shown here is derived from an EMBL/GenBank/DDBJ whole genome shotgun (WGS) entry which is preliminary data.</text>
</comment>
<organism evidence="8 9">
    <name type="scientific">Candidatus Thalassospirochaeta sargassi</name>
    <dbReference type="NCBI Taxonomy" id="3119039"/>
    <lineage>
        <taxon>Bacteria</taxon>
        <taxon>Pseudomonadati</taxon>
        <taxon>Spirochaetota</taxon>
        <taxon>Spirochaetia</taxon>
        <taxon>Spirochaetales</taxon>
        <taxon>Spirochaetaceae</taxon>
        <taxon>Candidatus Thalassospirochaeta</taxon>
    </lineage>
</organism>
<accession>A0AAJ1IF21</accession>
<keyword evidence="2" id="KW-0813">Transport</keyword>
<dbReference type="InterPro" id="IPR001991">
    <property type="entry name" value="Na-dicarboxylate_symporter"/>
</dbReference>
<feature type="transmembrane region" description="Helical" evidence="7">
    <location>
        <begin position="138"/>
        <end position="155"/>
    </location>
</feature>
<proteinExistence type="predicted"/>
<dbReference type="EMBL" id="JAQQAL010000011">
    <property type="protein sequence ID" value="MDC7226215.1"/>
    <property type="molecule type" value="Genomic_DNA"/>
</dbReference>
<gene>
    <name evidence="8" type="ORF">PQJ61_05580</name>
</gene>
<dbReference type="PANTHER" id="PTHR42865">
    <property type="entry name" value="PROTON/GLUTAMATE-ASPARTATE SYMPORTER"/>
    <property type="match status" value="1"/>
</dbReference>
<evidence type="ECO:0000256" key="2">
    <source>
        <dbReference type="ARBA" id="ARBA00022448"/>
    </source>
</evidence>
<evidence type="ECO:0000313" key="8">
    <source>
        <dbReference type="EMBL" id="MDC7226215.1"/>
    </source>
</evidence>
<sequence length="409" mass="45139">MKIWLKLLIGTIAGILAAFFLPDAWSNILIIEQLSTVAINIGRYILFPLVFFSVVTGIHTLIQKKKAGGILGRSVLYMVIISALLSVFGTVSVLLLSPERIPVFIQESSHIDLPGFYETIQTIFPKNFFSVIFQDGNQILPLFMMAVLIGFNMNFDKVITRPSVQLFESLAGVFRHINSFIIELMGFFMFPMAWFITEQIISTAEIEVFRQMLFAILADIMILVFIIYPIILYFVTGRRNPYKWIYAALAPTLAALASGDSLFSLSLQMKNSSANMGSKPEASSVSLPLLAVFGKAGTAMITGISFIVILKSYSSLGLNLSGVIWVSTFAFLSSFIVGPFPGTGVFVSVSLLCSIYGRGIEEGYLILKPVLPILFSASVMMDSLTTSLISMVVSRNTELHEEIPFGKFK</sequence>
<reference evidence="8 9" key="1">
    <citation type="submission" date="2022-12" db="EMBL/GenBank/DDBJ databases">
        <title>Metagenome assembled genome from gulf of manar.</title>
        <authorList>
            <person name="Kohli P."/>
            <person name="Pk S."/>
            <person name="Venkata Ramana C."/>
            <person name="Sasikala C."/>
        </authorList>
    </citation>
    <scope>NUCLEOTIDE SEQUENCE [LARGE SCALE GENOMIC DNA]</scope>
    <source>
        <strain evidence="8">JB008</strain>
    </source>
</reference>
<keyword evidence="4 7" id="KW-0812">Transmembrane</keyword>